<dbReference type="EMBL" id="JAHLFU010000187">
    <property type="protein sequence ID" value="MBU3853912.1"/>
    <property type="molecule type" value="Genomic_DNA"/>
</dbReference>
<proteinExistence type="predicted"/>
<evidence type="ECO:0000313" key="1">
    <source>
        <dbReference type="EMBL" id="MBU3853912.1"/>
    </source>
</evidence>
<feature type="non-terminal residue" evidence="1">
    <location>
        <position position="192"/>
    </location>
</feature>
<gene>
    <name evidence="1" type="ORF">H9789_08900</name>
</gene>
<comment type="caution">
    <text evidence="1">The sequence shown here is derived from an EMBL/GenBank/DDBJ whole genome shotgun (WGS) entry which is preliminary data.</text>
</comment>
<organism evidence="1 2">
    <name type="scientific">Candidatus Paraprevotella stercoravium</name>
    <dbReference type="NCBI Taxonomy" id="2838725"/>
    <lineage>
        <taxon>Bacteria</taxon>
        <taxon>Pseudomonadati</taxon>
        <taxon>Bacteroidota</taxon>
        <taxon>Bacteroidia</taxon>
        <taxon>Bacteroidales</taxon>
        <taxon>Prevotellaceae</taxon>
        <taxon>Paraprevotella</taxon>
    </lineage>
</organism>
<dbReference type="Proteomes" id="UP000823865">
    <property type="component" value="Unassembled WGS sequence"/>
</dbReference>
<reference evidence="1" key="1">
    <citation type="journal article" date="2021" name="PeerJ">
        <title>Extensive microbial diversity within the chicken gut microbiome revealed by metagenomics and culture.</title>
        <authorList>
            <person name="Gilroy R."/>
            <person name="Ravi A."/>
            <person name="Getino M."/>
            <person name="Pursley I."/>
            <person name="Horton D.L."/>
            <person name="Alikhan N.F."/>
            <person name="Baker D."/>
            <person name="Gharbi K."/>
            <person name="Hall N."/>
            <person name="Watson M."/>
            <person name="Adriaenssens E.M."/>
            <person name="Foster-Nyarko E."/>
            <person name="Jarju S."/>
            <person name="Secka A."/>
            <person name="Antonio M."/>
            <person name="Oren A."/>
            <person name="Chaudhuri R.R."/>
            <person name="La Ragione R."/>
            <person name="Hildebrand F."/>
            <person name="Pallen M.J."/>
        </authorList>
    </citation>
    <scope>NUCLEOTIDE SEQUENCE</scope>
    <source>
        <strain evidence="1">G3-2149</strain>
    </source>
</reference>
<protein>
    <submittedName>
        <fullName evidence="1">Uncharacterized protein</fullName>
    </submittedName>
</protein>
<name>A0A9E2P1M5_9BACT</name>
<dbReference type="AlphaFoldDB" id="A0A9E2P1M5"/>
<accession>A0A9E2P1M5</accession>
<reference evidence="1" key="2">
    <citation type="submission" date="2021-04" db="EMBL/GenBank/DDBJ databases">
        <authorList>
            <person name="Gilroy R."/>
        </authorList>
    </citation>
    <scope>NUCLEOTIDE SEQUENCE</scope>
    <source>
        <strain evidence="1">G3-2149</strain>
    </source>
</reference>
<evidence type="ECO:0000313" key="2">
    <source>
        <dbReference type="Proteomes" id="UP000823865"/>
    </source>
</evidence>
<sequence length="192" mass="22110">MNIEQMNAAKESMIDWLSHPNELGKPPALIECAGTFDLHEMHYYIFKFKKRKLGAWLLGVCGGYVNDELENCGHVFSDMQEYYEKTAVIQATGMVEMIRSYWMNEAKKAEAVQEAEKEKEQKKGSFLGFVLLSENKWDKKQLIADFKEMWDIDATEDEKGTDVREDSLGFSVGDTLVVISICPLRYLSMKRK</sequence>